<evidence type="ECO:0000313" key="1">
    <source>
        <dbReference type="EMBL" id="BCA96943.1"/>
    </source>
</evidence>
<dbReference type="EMBL" id="AP022839">
    <property type="protein sequence ID" value="BCA96943.1"/>
    <property type="molecule type" value="Genomic_DNA"/>
</dbReference>
<dbReference type="Proteomes" id="UP000502894">
    <property type="component" value="Chromosome"/>
</dbReference>
<dbReference type="AlphaFoldDB" id="A0A6F8T9M6"/>
<gene>
    <name evidence="1" type="ORF">TUM19329_33040</name>
</gene>
<protein>
    <submittedName>
        <fullName evidence="1">Uncharacterized protein</fullName>
    </submittedName>
</protein>
<sequence>MLEKYLKQLLKTDLCSEDELDNLDEYIQKESTSLLLDLITDVDFSGVLFQSTTKIIYDASTVPLSFYFLMMLINFDPTYFKKIIEIPDLKNIFLKATEEYRKEHDENPFFEPILTNKSADENLVAILADGALNRCFYTSRHAGRDLTAFTRNHPSKIEQILSHPVLKIAIMNDKDHRSAIGDILSFSQSKKDADLVFSNPFFGAWREQLKIEIYNKIAENYRANLPNSLVKCCLFSISENKQTLSAIDNLTEELQEAIYNFSKT</sequence>
<dbReference type="RefSeq" id="WP_173238173.1">
    <property type="nucleotide sequence ID" value="NZ_AP022839.1"/>
</dbReference>
<organism evidence="1 2">
    <name type="scientific">Legionella antarctica</name>
    <dbReference type="NCBI Taxonomy" id="2708020"/>
    <lineage>
        <taxon>Bacteria</taxon>
        <taxon>Pseudomonadati</taxon>
        <taxon>Pseudomonadota</taxon>
        <taxon>Gammaproteobacteria</taxon>
        <taxon>Legionellales</taxon>
        <taxon>Legionellaceae</taxon>
        <taxon>Legionella</taxon>
    </lineage>
</organism>
<evidence type="ECO:0000313" key="2">
    <source>
        <dbReference type="Proteomes" id="UP000502894"/>
    </source>
</evidence>
<accession>A0A6F8T9M6</accession>
<dbReference type="KEGG" id="lant:TUM19329_33040"/>
<reference evidence="1" key="1">
    <citation type="journal article" date="2020" name="Microbiol. Resour. Announc.">
        <title>Complete Genome Sequence of Novel Psychrotolerant Legionella Strain TUM19329, Isolated from Antarctic Lake Sediment.</title>
        <authorList>
            <person name="Shimada S."/>
            <person name="Nakai R."/>
            <person name="Aoki K."/>
            <person name="Shimoeda N."/>
            <person name="Ohno G."/>
            <person name="Miyazaki Y."/>
            <person name="Kudoh S."/>
            <person name="Imura S."/>
            <person name="Watanabe K."/>
            <person name="Ishii Y."/>
            <person name="Tateda K."/>
        </authorList>
    </citation>
    <scope>NUCLEOTIDE SEQUENCE [LARGE SCALE GENOMIC DNA]</scope>
    <source>
        <strain evidence="1">TUM19329</strain>
    </source>
</reference>
<keyword evidence="2" id="KW-1185">Reference proteome</keyword>
<proteinExistence type="predicted"/>
<name>A0A6F8T9M6_9GAMM</name>